<dbReference type="AlphaFoldDB" id="A0A164B7A8"/>
<gene>
    <name evidence="1" type="ORF">A4A58_00930</name>
</gene>
<dbReference type="RefSeq" id="WP_068730355.1">
    <property type="nucleotide sequence ID" value="NZ_LVYV01000001.1"/>
</dbReference>
<comment type="caution">
    <text evidence="1">The sequence shown here is derived from an EMBL/GenBank/DDBJ whole genome shotgun (WGS) entry which is preliminary data.</text>
</comment>
<evidence type="ECO:0000313" key="2">
    <source>
        <dbReference type="Proteomes" id="UP000076574"/>
    </source>
</evidence>
<dbReference type="OrthoDB" id="3480230at2"/>
<proteinExistence type="predicted"/>
<protein>
    <submittedName>
        <fullName evidence="1">Uncharacterized protein</fullName>
    </submittedName>
</protein>
<organism evidence="1 2">
    <name type="scientific">Tardiphaga robiniae</name>
    <dbReference type="NCBI Taxonomy" id="943830"/>
    <lineage>
        <taxon>Bacteria</taxon>
        <taxon>Pseudomonadati</taxon>
        <taxon>Pseudomonadota</taxon>
        <taxon>Alphaproteobacteria</taxon>
        <taxon>Hyphomicrobiales</taxon>
        <taxon>Nitrobacteraceae</taxon>
        <taxon>Tardiphaga</taxon>
    </lineage>
</organism>
<keyword evidence="2" id="KW-1185">Reference proteome</keyword>
<accession>A0A164B7A8</accession>
<reference evidence="1 2" key="1">
    <citation type="submission" date="2016-03" db="EMBL/GenBank/DDBJ databases">
        <title>Microsymbionts genomes from the relict species Vavilovia formosa (Stev.) Fed.</title>
        <authorList>
            <person name="Kopat V."/>
            <person name="Chirak E."/>
            <person name="Kimeklis A."/>
            <person name="Andronov E."/>
        </authorList>
    </citation>
    <scope>NUCLEOTIDE SEQUENCE [LARGE SCALE GENOMIC DNA]</scope>
    <source>
        <strain evidence="1 2">Vaf07</strain>
    </source>
</reference>
<sequence length="90" mass="10392">MPDYDLLRAYLASQTKDEFVLSMDAIEEIIDDALPRASHRASWWETERAPDEHMPQREACIAAGFIAIRLPDGSGVKFRRKTAKVMRKWN</sequence>
<dbReference type="Proteomes" id="UP000076574">
    <property type="component" value="Unassembled WGS sequence"/>
</dbReference>
<name>A0A164B7A8_9BRAD</name>
<evidence type="ECO:0000313" key="1">
    <source>
        <dbReference type="EMBL" id="KZD25867.1"/>
    </source>
</evidence>
<dbReference type="EMBL" id="LVYV01000001">
    <property type="protein sequence ID" value="KZD25867.1"/>
    <property type="molecule type" value="Genomic_DNA"/>
</dbReference>